<accession>A0A0R2PW18</accession>
<dbReference type="PANTHER" id="PTHR42852:SF6">
    <property type="entry name" value="THIOL:DISULFIDE INTERCHANGE PROTEIN DSBE"/>
    <property type="match status" value="1"/>
</dbReference>
<keyword evidence="4" id="KW-1015">Disulfide bond</keyword>
<dbReference type="PROSITE" id="PS51352">
    <property type="entry name" value="THIOREDOXIN_2"/>
    <property type="match status" value="1"/>
</dbReference>
<dbReference type="NCBIfam" id="TIGR00385">
    <property type="entry name" value="dsbE"/>
    <property type="match status" value="1"/>
</dbReference>
<dbReference type="GO" id="GO:0015036">
    <property type="term" value="F:disulfide oxidoreductase activity"/>
    <property type="evidence" value="ECO:0007669"/>
    <property type="project" value="InterPro"/>
</dbReference>
<keyword evidence="3" id="KW-0201">Cytochrome c-type biogenesis</keyword>
<evidence type="ECO:0000313" key="8">
    <source>
        <dbReference type="Proteomes" id="UP000050874"/>
    </source>
</evidence>
<dbReference type="PANTHER" id="PTHR42852">
    <property type="entry name" value="THIOL:DISULFIDE INTERCHANGE PROTEIN DSBE"/>
    <property type="match status" value="1"/>
</dbReference>
<dbReference type="Proteomes" id="UP000050874">
    <property type="component" value="Unassembled WGS sequence"/>
</dbReference>
<dbReference type="InterPro" id="IPR004799">
    <property type="entry name" value="Periplasmic_diS_OxRdtase_DsbE"/>
</dbReference>
<gene>
    <name evidence="7" type="ORF">ABR63_08245</name>
</gene>
<evidence type="ECO:0000256" key="1">
    <source>
        <dbReference type="ARBA" id="ARBA00004383"/>
    </source>
</evidence>
<keyword evidence="5" id="KW-0676">Redox-active center</keyword>
<reference evidence="8" key="1">
    <citation type="submission" date="2015-10" db="EMBL/GenBank/DDBJ databases">
        <title>Metagenome-Assembled Genomes uncover a global brackish microbiome.</title>
        <authorList>
            <person name="Hugerth L.W."/>
            <person name="Larsson J."/>
            <person name="Alneberg J."/>
            <person name="Lindh M.V."/>
            <person name="Legrand C."/>
            <person name="Pinhassi J."/>
            <person name="Andersson A."/>
        </authorList>
    </citation>
    <scope>NUCLEOTIDE SEQUENCE [LARGE SCALE GENOMIC DNA]</scope>
</reference>
<dbReference type="GO" id="GO:0030288">
    <property type="term" value="C:outer membrane-bounded periplasmic space"/>
    <property type="evidence" value="ECO:0007669"/>
    <property type="project" value="InterPro"/>
</dbReference>
<sequence>MNRIYSLLLIGLPVLIFIFFGKVLLTEESELASYYEPKPIPQFQLLDLQDQQISPSAFNNISLLNVWASWCITCLVEHPFLTQLSKNDIDLIGLNYKDSKVSAQQWLQKRGNPYQFSIYDPRGDLAFELGVTGAPETFLIANQQIIGHVQGELNQEKWESIFLPLIRRMQNKN</sequence>
<comment type="caution">
    <text evidence="7">The sequence shown here is derived from an EMBL/GenBank/DDBJ whole genome shotgun (WGS) entry which is preliminary data.</text>
</comment>
<protein>
    <submittedName>
        <fullName evidence="7">Disulfide bond formation protein DsbE</fullName>
    </submittedName>
</protein>
<evidence type="ECO:0000313" key="7">
    <source>
        <dbReference type="EMBL" id="KRO40259.1"/>
    </source>
</evidence>
<proteinExistence type="inferred from homology"/>
<name>A0A0R2PW18_9GAMM</name>
<evidence type="ECO:0000256" key="4">
    <source>
        <dbReference type="ARBA" id="ARBA00023157"/>
    </source>
</evidence>
<evidence type="ECO:0000256" key="2">
    <source>
        <dbReference type="ARBA" id="ARBA00007758"/>
    </source>
</evidence>
<feature type="domain" description="Thioredoxin" evidence="6">
    <location>
        <begin position="34"/>
        <end position="171"/>
    </location>
</feature>
<evidence type="ECO:0000256" key="3">
    <source>
        <dbReference type="ARBA" id="ARBA00022748"/>
    </source>
</evidence>
<dbReference type="InterPro" id="IPR036249">
    <property type="entry name" value="Thioredoxin-like_sf"/>
</dbReference>
<dbReference type="AlphaFoldDB" id="A0A0R2PW18"/>
<dbReference type="InterPro" id="IPR013766">
    <property type="entry name" value="Thioredoxin_domain"/>
</dbReference>
<comment type="similarity">
    <text evidence="2">Belongs to the thioredoxin family. DsbE subfamily.</text>
</comment>
<dbReference type="InterPro" id="IPR050553">
    <property type="entry name" value="Thioredoxin_ResA/DsbE_sf"/>
</dbReference>
<dbReference type="Gene3D" id="3.40.30.10">
    <property type="entry name" value="Glutaredoxin"/>
    <property type="match status" value="1"/>
</dbReference>
<evidence type="ECO:0000259" key="6">
    <source>
        <dbReference type="PROSITE" id="PS51352"/>
    </source>
</evidence>
<organism evidence="7 8">
    <name type="scientific">SAR86 cluster bacterium BACL1 MAG-120920-bin57</name>
    <dbReference type="NCBI Taxonomy" id="1655571"/>
    <lineage>
        <taxon>Bacteria</taxon>
        <taxon>Pseudomonadati</taxon>
        <taxon>Pseudomonadota</taxon>
        <taxon>Gammaproteobacteria</taxon>
        <taxon>SAR86 cluster</taxon>
    </lineage>
</organism>
<dbReference type="EMBL" id="LIAV01000148">
    <property type="protein sequence ID" value="KRO40259.1"/>
    <property type="molecule type" value="Genomic_DNA"/>
</dbReference>
<dbReference type="GO" id="GO:0005886">
    <property type="term" value="C:plasma membrane"/>
    <property type="evidence" value="ECO:0007669"/>
    <property type="project" value="UniProtKB-SubCell"/>
</dbReference>
<dbReference type="InterPro" id="IPR013740">
    <property type="entry name" value="Redoxin"/>
</dbReference>
<dbReference type="Pfam" id="PF08534">
    <property type="entry name" value="Redoxin"/>
    <property type="match status" value="1"/>
</dbReference>
<comment type="subcellular location">
    <subcellularLocation>
        <location evidence="1">Cell inner membrane</location>
        <topology evidence="1">Single-pass membrane protein</topology>
        <orientation evidence="1">Periplasmic side</orientation>
    </subcellularLocation>
</comment>
<dbReference type="SUPFAM" id="SSF52833">
    <property type="entry name" value="Thioredoxin-like"/>
    <property type="match status" value="1"/>
</dbReference>
<evidence type="ECO:0000256" key="5">
    <source>
        <dbReference type="ARBA" id="ARBA00023284"/>
    </source>
</evidence>
<dbReference type="GO" id="GO:0017004">
    <property type="term" value="P:cytochrome complex assembly"/>
    <property type="evidence" value="ECO:0007669"/>
    <property type="project" value="UniProtKB-KW"/>
</dbReference>